<feature type="domain" description="DOMON" evidence="9">
    <location>
        <begin position="525"/>
        <end position="646"/>
    </location>
</feature>
<feature type="domain" description="Cytochrome b561" evidence="10">
    <location>
        <begin position="654"/>
        <end position="851"/>
    </location>
</feature>
<feature type="domain" description="DOMON" evidence="9">
    <location>
        <begin position="192"/>
        <end position="334"/>
    </location>
</feature>
<gene>
    <name evidence="12" type="ORF">LSALG_LOCUS875</name>
</gene>
<sequence>MGNARSLLIISLGFLIYLFEFSVSDPDSSHNCPKTNTSLLHFTSQFVMSQHQLRGYFSIIDDCSFKVSKFDMLSGGSDVYWWGAVGDNYENLTSGFVISDEKLNTTTYKNDSFNVTLMSNVTWDDIKVVSVWKKSMASDFGHLMLKEMTESPSPSPSPAPAPAPSTINFTGSSVVEIDGEPTMFDNCKVLSDTYRLRWTLREDDNVIDIGLEGAIDIGNYMAFGWADPSKKKDYMLDADVAVTGITKEGMPFVDDYHITKYSACMKNKNGRAEGVCPDIMYHNDEKVNNTILVYGHRKDGVSFIRYQRPIKSIDKNYDWDVDLEKNMTCIWALGSIRPPDSIQPLYLPENHGKTYGHVDVNISESVNECSGPLDAKNKQDQDLVIAEKNEPLVVTLGPALHYPNPPNPSKVLYINKKQSPLLRIERGVLVKFSIQAGHNVAFYITSDPIGGNAMSRNVSEMVYAGGQMAHGVQSNPKELEWSPDRNIPNEIYYQSLYTPKMGWKIEVVDGGLSDMYNNSVFLDDQQVTFYWTLSKKSISIAARSEKKTGYLAIAFGEKMKNSFAYVGWVDGNGTGRVNTYWIDGNNVQSIHPTNENLTYVRCKNEQGIITLEFTRPLKPECVGDKNIECKNIVEPTSLLKVMWAMGSKWSADNLTASNMHSSTSSKAVRVSLLRGSAEADEDLKPVLAVHGFMMFLAWGMFLPGGVLAARYMKNFNGDFWFKIHVYSQCSGLTITFLGILFAAAEVRGLHLNSLHVKFGILTLILGFLQPINAYFRPKEAPDGEQPLRQRVVWEYMHGYAGKLAVCIGVISIYTGLNHLGDRYNAENVKGLTCALVIWILVGVVSVLYLEYVRGRSLRERSGGRGNFVLGDGEDEETDLLSPSTIDEGNMERIMGSSVRKEIQLEPLVWFWMLLRLVCICAVAGQFSSKSPEHFHYKGKIHSWSRN</sequence>
<evidence type="ECO:0008006" key="14">
    <source>
        <dbReference type="Google" id="ProtNLM"/>
    </source>
</evidence>
<dbReference type="Pfam" id="PF03351">
    <property type="entry name" value="DOMON"/>
    <property type="match status" value="2"/>
</dbReference>
<feature type="chain" id="PRO_5041317245" description="Cytochrome b561 and DOMON domain-containing protein" evidence="8">
    <location>
        <begin position="25"/>
        <end position="946"/>
    </location>
</feature>
<dbReference type="Pfam" id="PF10517">
    <property type="entry name" value="DM13"/>
    <property type="match status" value="1"/>
</dbReference>
<dbReference type="SMART" id="SM00686">
    <property type="entry name" value="DM13"/>
    <property type="match status" value="1"/>
</dbReference>
<evidence type="ECO:0000256" key="5">
    <source>
        <dbReference type="ARBA" id="ARBA00022989"/>
    </source>
</evidence>
<evidence type="ECO:0000259" key="9">
    <source>
        <dbReference type="PROSITE" id="PS50836"/>
    </source>
</evidence>
<feature type="transmembrane region" description="Helical" evidence="7">
    <location>
        <begin position="907"/>
        <end position="926"/>
    </location>
</feature>
<keyword evidence="8" id="KW-0732">Signal</keyword>
<name>A0AA35VHN7_LACSI</name>
<dbReference type="PROSITE" id="PS50836">
    <property type="entry name" value="DOMON"/>
    <property type="match status" value="2"/>
</dbReference>
<dbReference type="Gene3D" id="1.20.120.1770">
    <property type="match status" value="1"/>
</dbReference>
<dbReference type="InterPro" id="IPR057443">
    <property type="entry name" value="At5g54830-like"/>
</dbReference>
<dbReference type="InterPro" id="IPR045266">
    <property type="entry name" value="DOH_DOMON"/>
</dbReference>
<feature type="transmembrane region" description="Helical" evidence="7">
    <location>
        <begin position="756"/>
        <end position="775"/>
    </location>
</feature>
<evidence type="ECO:0000259" key="10">
    <source>
        <dbReference type="PROSITE" id="PS50939"/>
    </source>
</evidence>
<evidence type="ECO:0000313" key="12">
    <source>
        <dbReference type="EMBL" id="CAI9260023.1"/>
    </source>
</evidence>
<dbReference type="InterPro" id="IPR045879">
    <property type="entry name" value="B561A"/>
</dbReference>
<reference evidence="12" key="1">
    <citation type="submission" date="2023-04" db="EMBL/GenBank/DDBJ databases">
        <authorList>
            <person name="Vijverberg K."/>
            <person name="Xiong W."/>
            <person name="Schranz E."/>
        </authorList>
    </citation>
    <scope>NUCLEOTIDE SEQUENCE</scope>
</reference>
<evidence type="ECO:0000256" key="8">
    <source>
        <dbReference type="SAM" id="SignalP"/>
    </source>
</evidence>
<evidence type="ECO:0000313" key="13">
    <source>
        <dbReference type="Proteomes" id="UP001177003"/>
    </source>
</evidence>
<evidence type="ECO:0000256" key="6">
    <source>
        <dbReference type="ARBA" id="ARBA00023136"/>
    </source>
</evidence>
<keyword evidence="3 7" id="KW-0812">Transmembrane</keyword>
<dbReference type="PANTHER" id="PTHR47281">
    <property type="entry name" value="OS09G0557700 PROTEIN"/>
    <property type="match status" value="1"/>
</dbReference>
<dbReference type="CDD" id="cd08760">
    <property type="entry name" value="Cyt_b561_FRRS1_like"/>
    <property type="match status" value="1"/>
</dbReference>
<evidence type="ECO:0000256" key="2">
    <source>
        <dbReference type="ARBA" id="ARBA00022448"/>
    </source>
</evidence>
<dbReference type="CDD" id="cd09631">
    <property type="entry name" value="DOMON_DOH"/>
    <property type="match status" value="2"/>
</dbReference>
<evidence type="ECO:0000256" key="1">
    <source>
        <dbReference type="ARBA" id="ARBA00004370"/>
    </source>
</evidence>
<dbReference type="InterPro" id="IPR006593">
    <property type="entry name" value="Cyt_b561/ferric_Rdtase_TM"/>
</dbReference>
<evidence type="ECO:0000256" key="3">
    <source>
        <dbReference type="ARBA" id="ARBA00022692"/>
    </source>
</evidence>
<feature type="transmembrane region" description="Helical" evidence="7">
    <location>
        <begin position="796"/>
        <end position="816"/>
    </location>
</feature>
<keyword evidence="2" id="KW-0813">Transport</keyword>
<dbReference type="InterPro" id="IPR005018">
    <property type="entry name" value="DOMON_domain"/>
</dbReference>
<feature type="transmembrane region" description="Helical" evidence="7">
    <location>
        <begin position="828"/>
        <end position="849"/>
    </location>
</feature>
<keyword evidence="5 7" id="KW-1133">Transmembrane helix</keyword>
<dbReference type="PANTHER" id="PTHR47281:SF1">
    <property type="entry name" value="OS09G0557700 PROTEIN"/>
    <property type="match status" value="1"/>
</dbReference>
<comment type="subcellular location">
    <subcellularLocation>
        <location evidence="1">Membrane</location>
    </subcellularLocation>
</comment>
<evidence type="ECO:0000259" key="11">
    <source>
        <dbReference type="PROSITE" id="PS51549"/>
    </source>
</evidence>
<dbReference type="PROSITE" id="PS50939">
    <property type="entry name" value="CYTOCHROME_B561"/>
    <property type="match status" value="1"/>
</dbReference>
<protein>
    <recommendedName>
        <fullName evidence="14">Cytochrome b561 and DOMON domain-containing protein</fullName>
    </recommendedName>
</protein>
<evidence type="ECO:0000256" key="4">
    <source>
        <dbReference type="ARBA" id="ARBA00022982"/>
    </source>
</evidence>
<organism evidence="12 13">
    <name type="scientific">Lactuca saligna</name>
    <name type="common">Willowleaf lettuce</name>
    <dbReference type="NCBI Taxonomy" id="75948"/>
    <lineage>
        <taxon>Eukaryota</taxon>
        <taxon>Viridiplantae</taxon>
        <taxon>Streptophyta</taxon>
        <taxon>Embryophyta</taxon>
        <taxon>Tracheophyta</taxon>
        <taxon>Spermatophyta</taxon>
        <taxon>Magnoliopsida</taxon>
        <taxon>eudicotyledons</taxon>
        <taxon>Gunneridae</taxon>
        <taxon>Pentapetalae</taxon>
        <taxon>asterids</taxon>
        <taxon>campanulids</taxon>
        <taxon>Asterales</taxon>
        <taxon>Asteraceae</taxon>
        <taxon>Cichorioideae</taxon>
        <taxon>Cichorieae</taxon>
        <taxon>Lactucinae</taxon>
        <taxon>Lactuca</taxon>
    </lineage>
</organism>
<evidence type="ECO:0000256" key="7">
    <source>
        <dbReference type="SAM" id="Phobius"/>
    </source>
</evidence>
<keyword evidence="4" id="KW-0249">Electron transport</keyword>
<keyword evidence="6 7" id="KW-0472">Membrane</keyword>
<dbReference type="EMBL" id="OX465086">
    <property type="protein sequence ID" value="CAI9260023.1"/>
    <property type="molecule type" value="Genomic_DNA"/>
</dbReference>
<dbReference type="SMART" id="SM00665">
    <property type="entry name" value="B561"/>
    <property type="match status" value="1"/>
</dbReference>
<dbReference type="Proteomes" id="UP001177003">
    <property type="component" value="Chromosome 0"/>
</dbReference>
<dbReference type="PROSITE" id="PS51549">
    <property type="entry name" value="DM13"/>
    <property type="match status" value="1"/>
</dbReference>
<dbReference type="InterPro" id="IPR019545">
    <property type="entry name" value="DM13_domain"/>
</dbReference>
<dbReference type="AlphaFoldDB" id="A0AA35VHN7"/>
<feature type="transmembrane region" description="Helical" evidence="7">
    <location>
        <begin position="687"/>
        <end position="711"/>
    </location>
</feature>
<feature type="signal peptide" evidence="8">
    <location>
        <begin position="1"/>
        <end position="24"/>
    </location>
</feature>
<proteinExistence type="predicted"/>
<accession>A0AA35VHN7</accession>
<dbReference type="Pfam" id="PF25489">
    <property type="entry name" value="At5g54830"/>
    <property type="match status" value="1"/>
</dbReference>
<dbReference type="Pfam" id="PF03188">
    <property type="entry name" value="Cytochrom_B561"/>
    <property type="match status" value="1"/>
</dbReference>
<feature type="transmembrane region" description="Helical" evidence="7">
    <location>
        <begin position="723"/>
        <end position="744"/>
    </location>
</feature>
<feature type="domain" description="DM13" evidence="11">
    <location>
        <begin position="40"/>
        <end position="146"/>
    </location>
</feature>
<keyword evidence="13" id="KW-1185">Reference proteome</keyword>
<dbReference type="SMART" id="SM00664">
    <property type="entry name" value="DoH"/>
    <property type="match status" value="2"/>
</dbReference>
<dbReference type="GO" id="GO:0016020">
    <property type="term" value="C:membrane"/>
    <property type="evidence" value="ECO:0007669"/>
    <property type="project" value="UniProtKB-SubCell"/>
</dbReference>